<keyword evidence="1" id="KW-0472">Membrane</keyword>
<feature type="transmembrane region" description="Helical" evidence="1">
    <location>
        <begin position="219"/>
        <end position="238"/>
    </location>
</feature>
<feature type="transmembrane region" description="Helical" evidence="1">
    <location>
        <begin position="26"/>
        <end position="43"/>
    </location>
</feature>
<dbReference type="EMBL" id="CP155447">
    <property type="protein sequence ID" value="XBH06478.1"/>
    <property type="molecule type" value="Genomic_DNA"/>
</dbReference>
<dbReference type="AlphaFoldDB" id="A0AAU7CN99"/>
<feature type="transmembrane region" description="Helical" evidence="1">
    <location>
        <begin position="143"/>
        <end position="165"/>
    </location>
</feature>
<sequence>MGLAQVTIDNPILVKHCRSRLRPGQALPWAVMILVLAACIAWAGQSYRWIGNESAVILVLGIQILLLWFGGANQLNTSLGGIRETGLIDFHRVSPLPPSVVTLGFFLGAPIREYLLAAITLPFALFSAYHVDESDPWKGLSWAAQLEVAVLTSTWLVHAFTMLGCMTRKKPRGSIQGTILTVIGLIFFSYLGSIGFYFGTRWLLDESRPMNLFGFMIPWLAWVLIVELPILGFVGLAVSRKMAAERAHSLTKPQAVACMATLTTLLIGGVWNLARILPDELPIEPTYTDNFMIASVYVLSLLAMVLTIAITPDAGEYVKGLRRATRQGRRRMSLWSDAGSNRLALLALCSLVMVGATTVVHVIGRHQVADSVWANHSAFTSNQEMTDEAWLASRQALLSRPIAIGVLTVAYVGFALQYFSLRTRSSGLMLTTLFLFLVWLVPLLVGAMLGMTGTNQTRNVAIFALSPLPGIALSSGLGKLPGADTIQLAALTPSITFAFLFNYLLVVTQRKLDRRLLAAEKSNTK</sequence>
<reference evidence="2" key="1">
    <citation type="submission" date="2024-05" db="EMBL/GenBank/DDBJ databases">
        <title>Planctomycetes of the genus Singulisphaera possess chitinolytic capabilities.</title>
        <authorList>
            <person name="Ivanova A."/>
        </authorList>
    </citation>
    <scope>NUCLEOTIDE SEQUENCE</scope>
    <source>
        <strain evidence="2">Ch08T</strain>
    </source>
</reference>
<feature type="transmembrane region" description="Helical" evidence="1">
    <location>
        <begin position="402"/>
        <end position="421"/>
    </location>
</feature>
<organism evidence="2">
    <name type="scientific">Singulisphaera sp. Ch08</name>
    <dbReference type="NCBI Taxonomy" id="3120278"/>
    <lineage>
        <taxon>Bacteria</taxon>
        <taxon>Pseudomonadati</taxon>
        <taxon>Planctomycetota</taxon>
        <taxon>Planctomycetia</taxon>
        <taxon>Isosphaerales</taxon>
        <taxon>Isosphaeraceae</taxon>
        <taxon>Singulisphaera</taxon>
    </lineage>
</organism>
<feature type="transmembrane region" description="Helical" evidence="1">
    <location>
        <begin position="428"/>
        <end position="449"/>
    </location>
</feature>
<keyword evidence="1" id="KW-0812">Transmembrane</keyword>
<dbReference type="RefSeq" id="WP_406699328.1">
    <property type="nucleotide sequence ID" value="NZ_CP155447.1"/>
</dbReference>
<keyword evidence="1" id="KW-1133">Transmembrane helix</keyword>
<evidence type="ECO:0000313" key="2">
    <source>
        <dbReference type="EMBL" id="XBH06478.1"/>
    </source>
</evidence>
<feature type="transmembrane region" description="Helical" evidence="1">
    <location>
        <begin position="177"/>
        <end position="199"/>
    </location>
</feature>
<name>A0AAU7CN99_9BACT</name>
<feature type="transmembrane region" description="Helical" evidence="1">
    <location>
        <begin position="339"/>
        <end position="363"/>
    </location>
</feature>
<evidence type="ECO:0000256" key="1">
    <source>
        <dbReference type="SAM" id="Phobius"/>
    </source>
</evidence>
<feature type="transmembrane region" description="Helical" evidence="1">
    <location>
        <begin position="49"/>
        <end position="69"/>
    </location>
</feature>
<gene>
    <name evidence="2" type="ORF">V5E97_10695</name>
</gene>
<accession>A0AAU7CN99</accession>
<feature type="transmembrane region" description="Helical" evidence="1">
    <location>
        <begin position="486"/>
        <end position="506"/>
    </location>
</feature>
<proteinExistence type="predicted"/>
<feature type="transmembrane region" description="Helical" evidence="1">
    <location>
        <begin position="250"/>
        <end position="271"/>
    </location>
</feature>
<feature type="transmembrane region" description="Helical" evidence="1">
    <location>
        <begin position="291"/>
        <end position="318"/>
    </location>
</feature>
<protein>
    <submittedName>
        <fullName evidence="2">Uncharacterized protein</fullName>
    </submittedName>
</protein>